<name>A0A1W2F8I2_9FIRM</name>
<evidence type="ECO:0000259" key="1">
    <source>
        <dbReference type="Pfam" id="PF19912"/>
    </source>
</evidence>
<sequence>TATTPVSADAALPICPTVIIPVSVALSTTDVSFTITAIDEGGPGVQREILGLGQWTYGVVNNSESGNTAAVYLQMSPDATNWINENTTPVTIAYNGTAALISSIFLKYARVYYYAEGGTASAVTLNIFFQGNAVE</sequence>
<keyword evidence="3" id="KW-1185">Reference proteome</keyword>
<dbReference type="AlphaFoldDB" id="A0A1W2F8I2"/>
<dbReference type="EMBL" id="FWXI01000057">
    <property type="protein sequence ID" value="SMD18122.1"/>
    <property type="molecule type" value="Genomic_DNA"/>
</dbReference>
<evidence type="ECO:0000313" key="2">
    <source>
        <dbReference type="EMBL" id="SMD18122.1"/>
    </source>
</evidence>
<organism evidence="2 3">
    <name type="scientific">Sporomusa malonica</name>
    <dbReference type="NCBI Taxonomy" id="112901"/>
    <lineage>
        <taxon>Bacteria</taxon>
        <taxon>Bacillati</taxon>
        <taxon>Bacillota</taxon>
        <taxon>Negativicutes</taxon>
        <taxon>Selenomonadales</taxon>
        <taxon>Sporomusaceae</taxon>
        <taxon>Sporomusa</taxon>
    </lineage>
</organism>
<dbReference type="RefSeq" id="WP_245824141.1">
    <property type="nucleotide sequence ID" value="NZ_FWXI01000057.1"/>
</dbReference>
<dbReference type="Pfam" id="PF19912">
    <property type="entry name" value="DUF6385"/>
    <property type="match status" value="1"/>
</dbReference>
<accession>A0A1W2F8I2</accession>
<dbReference type="InterPro" id="IPR045965">
    <property type="entry name" value="DUF6385"/>
</dbReference>
<feature type="non-terminal residue" evidence="2">
    <location>
        <position position="1"/>
    </location>
</feature>
<dbReference type="STRING" id="112901.SAMN04488500_1571"/>
<dbReference type="Proteomes" id="UP000192738">
    <property type="component" value="Unassembled WGS sequence"/>
</dbReference>
<evidence type="ECO:0000313" key="3">
    <source>
        <dbReference type="Proteomes" id="UP000192738"/>
    </source>
</evidence>
<proteinExistence type="predicted"/>
<protein>
    <recommendedName>
        <fullName evidence="1">DUF6385 domain-containing protein</fullName>
    </recommendedName>
</protein>
<gene>
    <name evidence="2" type="ORF">SAMN04488500_1571</name>
</gene>
<reference evidence="2 3" key="1">
    <citation type="submission" date="2017-04" db="EMBL/GenBank/DDBJ databases">
        <authorList>
            <person name="Afonso C.L."/>
            <person name="Miller P.J."/>
            <person name="Scott M.A."/>
            <person name="Spackman E."/>
            <person name="Goraichik I."/>
            <person name="Dimitrov K.M."/>
            <person name="Suarez D.L."/>
            <person name="Swayne D.E."/>
        </authorList>
    </citation>
    <scope>NUCLEOTIDE SEQUENCE [LARGE SCALE GENOMIC DNA]</scope>
    <source>
        <strain evidence="2 3">DSM 5090</strain>
    </source>
</reference>
<feature type="domain" description="DUF6385" evidence="1">
    <location>
        <begin position="52"/>
        <end position="131"/>
    </location>
</feature>